<dbReference type="InterPro" id="IPR020635">
    <property type="entry name" value="Tyr_kinase_cat_dom"/>
</dbReference>
<dbReference type="InterPro" id="IPR017441">
    <property type="entry name" value="Protein_kinase_ATP_BS"/>
</dbReference>
<dbReference type="InterPro" id="IPR000719">
    <property type="entry name" value="Prot_kinase_dom"/>
</dbReference>
<evidence type="ECO:0000259" key="4">
    <source>
        <dbReference type="PROSITE" id="PS50011"/>
    </source>
</evidence>
<evidence type="ECO:0000313" key="5">
    <source>
        <dbReference type="EMBL" id="CAH3024384.1"/>
    </source>
</evidence>
<dbReference type="NCBIfam" id="TIGR00231">
    <property type="entry name" value="small_GTP"/>
    <property type="match status" value="1"/>
</dbReference>
<comment type="caution">
    <text evidence="5">The sequence shown here is derived from an EMBL/GenBank/DDBJ whole genome shotgun (WGS) entry which is preliminary data.</text>
</comment>
<dbReference type="SMART" id="SM00175">
    <property type="entry name" value="RAB"/>
    <property type="match status" value="1"/>
</dbReference>
<dbReference type="InterPro" id="IPR051681">
    <property type="entry name" value="Ser/Thr_Kinases-Pseudokinases"/>
</dbReference>
<dbReference type="Gene3D" id="3.30.200.20">
    <property type="entry name" value="Phosphorylase Kinase, domain 1"/>
    <property type="match status" value="1"/>
</dbReference>
<sequence>MGNTSSKDELNLGNEIGRGTYANVYRAVWRNRGVAAKKFHSYILNKPEAKKYTEEWRILRELDHPNIVKYLAVVLPEKWPKSRDESIIIITELLHQDLRTFIENSNAKPGKPKVSFRDTVSIMLDVAEGLNYLHERSIVHRDLACKNILLTSTKQAKIADFGFAKYFPDGHTAATANPGTLATRAPETFGRFFFSRRPINYGTKADIFSFGVVMLEVIVGHPSTRIAELRTEDGKIVPEYMRRSEDLHEIDITHPLRLLVWQCLEDDPKVRPTASQLAKELMEHKNNNEFQRSQDSINRTHIIHRMPGGNYDYEFKIVVVGDAAVGKTSIITSFVRPGLDFQERRPVTLNIGEFNERVQLKGKTVFLQIVDTPGQLNVTSTFPQFYRGAHGAAVVFDIASWDSLRSVAQWVSMVHKKCDRDIPIILVGNKMDCEQRVVDAETVKEQFNLFYIEVSAKTGENIEEMFSVLTEQLMEQKDLRISAASASVVIEHQLSSSSWCPGPPAKFTSKEPCQRMKIKNDPDSISLISSHVDNSLTRNPAGRNRKLCCF</sequence>
<dbReference type="InterPro" id="IPR001806">
    <property type="entry name" value="Small_GTPase"/>
</dbReference>
<dbReference type="PANTHER" id="PTHR44329">
    <property type="entry name" value="SERINE/THREONINE-PROTEIN KINASE TNNI3K-RELATED"/>
    <property type="match status" value="1"/>
</dbReference>
<dbReference type="PROSITE" id="PS51421">
    <property type="entry name" value="RAS"/>
    <property type="match status" value="1"/>
</dbReference>
<dbReference type="SMART" id="SM00219">
    <property type="entry name" value="TyrKc"/>
    <property type="match status" value="1"/>
</dbReference>
<dbReference type="Gene3D" id="3.40.50.300">
    <property type="entry name" value="P-loop containing nucleotide triphosphate hydrolases"/>
    <property type="match status" value="1"/>
</dbReference>
<dbReference type="Proteomes" id="UP001159427">
    <property type="component" value="Unassembled WGS sequence"/>
</dbReference>
<dbReference type="InterPro" id="IPR011009">
    <property type="entry name" value="Kinase-like_dom_sf"/>
</dbReference>
<keyword evidence="6" id="KW-1185">Reference proteome</keyword>
<dbReference type="Pfam" id="PF00071">
    <property type="entry name" value="Ras"/>
    <property type="match status" value="1"/>
</dbReference>
<reference evidence="5 6" key="1">
    <citation type="submission" date="2022-05" db="EMBL/GenBank/DDBJ databases">
        <authorList>
            <consortium name="Genoscope - CEA"/>
            <person name="William W."/>
        </authorList>
    </citation>
    <scope>NUCLEOTIDE SEQUENCE [LARGE SCALE GENOMIC DNA]</scope>
</reference>
<evidence type="ECO:0000313" key="6">
    <source>
        <dbReference type="Proteomes" id="UP001159427"/>
    </source>
</evidence>
<name>A0ABN8M5F2_9CNID</name>
<keyword evidence="2 3" id="KW-0067">ATP-binding</keyword>
<feature type="domain" description="Protein kinase" evidence="4">
    <location>
        <begin position="10"/>
        <end position="287"/>
    </location>
</feature>
<protein>
    <recommendedName>
        <fullName evidence="4">Protein kinase domain-containing protein</fullName>
    </recommendedName>
</protein>
<proteinExistence type="predicted"/>
<dbReference type="SUPFAM" id="SSF56112">
    <property type="entry name" value="Protein kinase-like (PK-like)"/>
    <property type="match status" value="1"/>
</dbReference>
<dbReference type="PROSITE" id="PS00107">
    <property type="entry name" value="PROTEIN_KINASE_ATP"/>
    <property type="match status" value="1"/>
</dbReference>
<dbReference type="Gene3D" id="1.10.510.10">
    <property type="entry name" value="Transferase(Phosphotransferase) domain 1"/>
    <property type="match status" value="1"/>
</dbReference>
<dbReference type="InterPro" id="IPR005225">
    <property type="entry name" value="Small_GTP-bd"/>
</dbReference>
<dbReference type="Pfam" id="PF00069">
    <property type="entry name" value="Pkinase"/>
    <property type="match status" value="1"/>
</dbReference>
<dbReference type="SMART" id="SM00174">
    <property type="entry name" value="RHO"/>
    <property type="match status" value="1"/>
</dbReference>
<evidence type="ECO:0000256" key="1">
    <source>
        <dbReference type="ARBA" id="ARBA00022741"/>
    </source>
</evidence>
<evidence type="ECO:0000256" key="3">
    <source>
        <dbReference type="PROSITE-ProRule" id="PRU10141"/>
    </source>
</evidence>
<dbReference type="PROSITE" id="PS51419">
    <property type="entry name" value="RAB"/>
    <property type="match status" value="1"/>
</dbReference>
<dbReference type="InterPro" id="IPR008266">
    <property type="entry name" value="Tyr_kinase_AS"/>
</dbReference>
<dbReference type="SMART" id="SM00176">
    <property type="entry name" value="RAN"/>
    <property type="match status" value="1"/>
</dbReference>
<dbReference type="InterPro" id="IPR027417">
    <property type="entry name" value="P-loop_NTPase"/>
</dbReference>
<evidence type="ECO:0000256" key="2">
    <source>
        <dbReference type="ARBA" id="ARBA00022840"/>
    </source>
</evidence>
<dbReference type="PROSITE" id="PS50011">
    <property type="entry name" value="PROTEIN_KINASE_DOM"/>
    <property type="match status" value="1"/>
</dbReference>
<dbReference type="PROSITE" id="PS00109">
    <property type="entry name" value="PROTEIN_KINASE_TYR"/>
    <property type="match status" value="1"/>
</dbReference>
<gene>
    <name evidence="5" type="ORF">PEVE_00022763</name>
</gene>
<dbReference type="EMBL" id="CALNXI010000302">
    <property type="protein sequence ID" value="CAH3024384.1"/>
    <property type="molecule type" value="Genomic_DNA"/>
</dbReference>
<organism evidence="5 6">
    <name type="scientific">Porites evermanni</name>
    <dbReference type="NCBI Taxonomy" id="104178"/>
    <lineage>
        <taxon>Eukaryota</taxon>
        <taxon>Metazoa</taxon>
        <taxon>Cnidaria</taxon>
        <taxon>Anthozoa</taxon>
        <taxon>Hexacorallia</taxon>
        <taxon>Scleractinia</taxon>
        <taxon>Fungiina</taxon>
        <taxon>Poritidae</taxon>
        <taxon>Porites</taxon>
    </lineage>
</organism>
<accession>A0ABN8M5F2</accession>
<feature type="binding site" evidence="3">
    <location>
        <position position="38"/>
    </location>
    <ligand>
        <name>ATP</name>
        <dbReference type="ChEBI" id="CHEBI:30616"/>
    </ligand>
</feature>
<dbReference type="SMART" id="SM00173">
    <property type="entry name" value="RAS"/>
    <property type="match status" value="1"/>
</dbReference>
<dbReference type="CDD" id="cd00154">
    <property type="entry name" value="Rab"/>
    <property type="match status" value="1"/>
</dbReference>
<dbReference type="PANTHER" id="PTHR44329:SF298">
    <property type="entry name" value="MIXED LINEAGE KINASE DOMAIN-LIKE PROTEIN"/>
    <property type="match status" value="1"/>
</dbReference>
<keyword evidence="1 3" id="KW-0547">Nucleotide-binding</keyword>
<dbReference type="PRINTS" id="PR00449">
    <property type="entry name" value="RASTRNSFRMNG"/>
</dbReference>
<dbReference type="SUPFAM" id="SSF52540">
    <property type="entry name" value="P-loop containing nucleoside triphosphate hydrolases"/>
    <property type="match status" value="1"/>
</dbReference>